<evidence type="ECO:0000256" key="3">
    <source>
        <dbReference type="PROSITE-ProRule" id="PRU00169"/>
    </source>
</evidence>
<feature type="domain" description="GGDEF" evidence="5">
    <location>
        <begin position="167"/>
        <end position="299"/>
    </location>
</feature>
<dbReference type="PROSITE" id="PS50887">
    <property type="entry name" value="GGDEF"/>
    <property type="match status" value="1"/>
</dbReference>
<evidence type="ECO:0000259" key="4">
    <source>
        <dbReference type="PROSITE" id="PS50110"/>
    </source>
</evidence>
<dbReference type="PROSITE" id="PS50110">
    <property type="entry name" value="RESPONSE_REGULATORY"/>
    <property type="match status" value="1"/>
</dbReference>
<dbReference type="CDD" id="cd00156">
    <property type="entry name" value="REC"/>
    <property type="match status" value="1"/>
</dbReference>
<dbReference type="InterPro" id="IPR050469">
    <property type="entry name" value="Diguanylate_Cyclase"/>
</dbReference>
<comment type="caution">
    <text evidence="6">The sequence shown here is derived from an EMBL/GenBank/DDBJ whole genome shotgun (WGS) entry which is preliminary data.</text>
</comment>
<feature type="domain" description="Response regulatory" evidence="4">
    <location>
        <begin position="6"/>
        <end position="123"/>
    </location>
</feature>
<gene>
    <name evidence="6" type="ORF">C5Y83_14010</name>
</gene>
<dbReference type="InterPro" id="IPR000160">
    <property type="entry name" value="GGDEF_dom"/>
</dbReference>
<evidence type="ECO:0000313" key="6">
    <source>
        <dbReference type="EMBL" id="PQO34620.1"/>
    </source>
</evidence>
<dbReference type="InterPro" id="IPR029787">
    <property type="entry name" value="Nucleotide_cyclase"/>
</dbReference>
<protein>
    <recommendedName>
        <fullName evidence="1">diguanylate cyclase</fullName>
        <ecNumber evidence="1">2.7.7.65</ecNumber>
    </recommendedName>
</protein>
<comment type="catalytic activity">
    <reaction evidence="2">
        <text>2 GTP = 3',3'-c-di-GMP + 2 diphosphate</text>
        <dbReference type="Rhea" id="RHEA:24898"/>
        <dbReference type="ChEBI" id="CHEBI:33019"/>
        <dbReference type="ChEBI" id="CHEBI:37565"/>
        <dbReference type="ChEBI" id="CHEBI:58805"/>
        <dbReference type="EC" id="2.7.7.65"/>
    </reaction>
</comment>
<evidence type="ECO:0000256" key="2">
    <source>
        <dbReference type="ARBA" id="ARBA00034247"/>
    </source>
</evidence>
<name>A0A2S8FRD4_9BACT</name>
<evidence type="ECO:0000259" key="5">
    <source>
        <dbReference type="PROSITE" id="PS50887"/>
    </source>
</evidence>
<reference evidence="6 7" key="1">
    <citation type="submission" date="2018-02" db="EMBL/GenBank/DDBJ databases">
        <title>Comparative genomes isolates from brazilian mangrove.</title>
        <authorList>
            <person name="Araujo J.E."/>
            <person name="Taketani R.G."/>
            <person name="Silva M.C.P."/>
            <person name="Loureco M.V."/>
            <person name="Andreote F.D."/>
        </authorList>
    </citation>
    <scope>NUCLEOTIDE SEQUENCE [LARGE SCALE GENOMIC DNA]</scope>
    <source>
        <strain evidence="6 7">Hex-1 MGV</strain>
    </source>
</reference>
<dbReference type="GO" id="GO:0052621">
    <property type="term" value="F:diguanylate cyclase activity"/>
    <property type="evidence" value="ECO:0007669"/>
    <property type="project" value="UniProtKB-EC"/>
</dbReference>
<dbReference type="Gene3D" id="3.30.70.270">
    <property type="match status" value="1"/>
</dbReference>
<dbReference type="NCBIfam" id="TIGR00254">
    <property type="entry name" value="GGDEF"/>
    <property type="match status" value="1"/>
</dbReference>
<dbReference type="GO" id="GO:0043709">
    <property type="term" value="P:cell adhesion involved in single-species biofilm formation"/>
    <property type="evidence" value="ECO:0007669"/>
    <property type="project" value="TreeGrafter"/>
</dbReference>
<dbReference type="GO" id="GO:1902201">
    <property type="term" value="P:negative regulation of bacterial-type flagellum-dependent cell motility"/>
    <property type="evidence" value="ECO:0007669"/>
    <property type="project" value="TreeGrafter"/>
</dbReference>
<dbReference type="RefSeq" id="WP_105330350.1">
    <property type="nucleotide sequence ID" value="NZ_PUHY01000010.1"/>
</dbReference>
<dbReference type="SUPFAM" id="SSF55073">
    <property type="entry name" value="Nucleotide cyclase"/>
    <property type="match status" value="1"/>
</dbReference>
<dbReference type="CDD" id="cd01949">
    <property type="entry name" value="GGDEF"/>
    <property type="match status" value="1"/>
</dbReference>
<dbReference type="AlphaFoldDB" id="A0A2S8FRD4"/>
<proteinExistence type="predicted"/>
<dbReference type="SMART" id="SM00448">
    <property type="entry name" value="REC"/>
    <property type="match status" value="1"/>
</dbReference>
<dbReference type="EMBL" id="PUHY01000010">
    <property type="protein sequence ID" value="PQO34620.1"/>
    <property type="molecule type" value="Genomic_DNA"/>
</dbReference>
<dbReference type="Gene3D" id="3.40.50.2300">
    <property type="match status" value="1"/>
</dbReference>
<dbReference type="Proteomes" id="UP000238322">
    <property type="component" value="Unassembled WGS sequence"/>
</dbReference>
<dbReference type="InterPro" id="IPR043128">
    <property type="entry name" value="Rev_trsase/Diguanyl_cyclase"/>
</dbReference>
<dbReference type="PANTHER" id="PTHR45138">
    <property type="entry name" value="REGULATORY COMPONENTS OF SENSORY TRANSDUCTION SYSTEM"/>
    <property type="match status" value="1"/>
</dbReference>
<sequence length="328" mass="36669">MHELQKIVIIEDDNVAAKVLEDYLLAGSSGRYTMYRVRTLQDACQLLCDESIDVIILDLGLPDSKGLSSIQTLRVASPHSAIVVMTAHDDDEDACQAIQYGAQAYVAKQERVGRRISTVVRHAFIRQQRQLVVEAQAHTDPLTGIANRRAFDAEIERCIANFVRHNVPFSLLLFDIDRFKSINDQWGHLVGDQALMNVAKTLQRQTRCTDLVTRFGGEEFAVVAATTELIEAFSLASRIRRAIDLLFQEATDEQPRLTVSGGVAGYMSSDNVLTVMERADTALYQAKQRGRNQCAVHLDNWIVSDQDEAAFDWLSQSVKPPQFQSTIS</sequence>
<dbReference type="SMART" id="SM00267">
    <property type="entry name" value="GGDEF"/>
    <property type="match status" value="1"/>
</dbReference>
<organism evidence="6 7">
    <name type="scientific">Blastopirellula marina</name>
    <dbReference type="NCBI Taxonomy" id="124"/>
    <lineage>
        <taxon>Bacteria</taxon>
        <taxon>Pseudomonadati</taxon>
        <taxon>Planctomycetota</taxon>
        <taxon>Planctomycetia</taxon>
        <taxon>Pirellulales</taxon>
        <taxon>Pirellulaceae</taxon>
        <taxon>Blastopirellula</taxon>
    </lineage>
</organism>
<dbReference type="SUPFAM" id="SSF52172">
    <property type="entry name" value="CheY-like"/>
    <property type="match status" value="1"/>
</dbReference>
<dbReference type="OrthoDB" id="244535at2"/>
<dbReference type="Pfam" id="PF00990">
    <property type="entry name" value="GGDEF"/>
    <property type="match status" value="1"/>
</dbReference>
<feature type="modified residue" description="4-aspartylphosphate" evidence="3">
    <location>
        <position position="58"/>
    </location>
</feature>
<dbReference type="GO" id="GO:0000160">
    <property type="term" value="P:phosphorelay signal transduction system"/>
    <property type="evidence" value="ECO:0007669"/>
    <property type="project" value="InterPro"/>
</dbReference>
<dbReference type="Pfam" id="PF00072">
    <property type="entry name" value="Response_reg"/>
    <property type="match status" value="1"/>
</dbReference>
<dbReference type="GO" id="GO:0005886">
    <property type="term" value="C:plasma membrane"/>
    <property type="evidence" value="ECO:0007669"/>
    <property type="project" value="TreeGrafter"/>
</dbReference>
<evidence type="ECO:0000313" key="7">
    <source>
        <dbReference type="Proteomes" id="UP000238322"/>
    </source>
</evidence>
<evidence type="ECO:0000256" key="1">
    <source>
        <dbReference type="ARBA" id="ARBA00012528"/>
    </source>
</evidence>
<dbReference type="InterPro" id="IPR011006">
    <property type="entry name" value="CheY-like_superfamily"/>
</dbReference>
<dbReference type="InterPro" id="IPR001789">
    <property type="entry name" value="Sig_transdc_resp-reg_receiver"/>
</dbReference>
<dbReference type="FunFam" id="3.30.70.270:FF:000001">
    <property type="entry name" value="Diguanylate cyclase domain protein"/>
    <property type="match status" value="1"/>
</dbReference>
<accession>A0A2S8FRD4</accession>
<keyword evidence="3" id="KW-0597">Phosphoprotein</keyword>
<dbReference type="EC" id="2.7.7.65" evidence="1"/>
<dbReference type="PANTHER" id="PTHR45138:SF9">
    <property type="entry name" value="DIGUANYLATE CYCLASE DGCM-RELATED"/>
    <property type="match status" value="1"/>
</dbReference>